<evidence type="ECO:0000256" key="3">
    <source>
        <dbReference type="ARBA" id="ARBA00023163"/>
    </source>
</evidence>
<dbReference type="SUPFAM" id="SSF46689">
    <property type="entry name" value="Homeodomain-like"/>
    <property type="match status" value="1"/>
</dbReference>
<keyword evidence="2 4" id="KW-0238">DNA-binding</keyword>
<dbReference type="GO" id="GO:0003700">
    <property type="term" value="F:DNA-binding transcription factor activity"/>
    <property type="evidence" value="ECO:0007669"/>
    <property type="project" value="TreeGrafter"/>
</dbReference>
<dbReference type="InterPro" id="IPR001647">
    <property type="entry name" value="HTH_TetR"/>
</dbReference>
<proteinExistence type="predicted"/>
<comment type="caution">
    <text evidence="6">The sequence shown here is derived from an EMBL/GenBank/DDBJ whole genome shotgun (WGS) entry which is preliminary data.</text>
</comment>
<dbReference type="PROSITE" id="PS01081">
    <property type="entry name" value="HTH_TETR_1"/>
    <property type="match status" value="1"/>
</dbReference>
<evidence type="ECO:0000259" key="5">
    <source>
        <dbReference type="PROSITE" id="PS50977"/>
    </source>
</evidence>
<evidence type="ECO:0000313" key="7">
    <source>
        <dbReference type="Proteomes" id="UP000620591"/>
    </source>
</evidence>
<reference evidence="6" key="1">
    <citation type="submission" date="2020-09" db="EMBL/GenBank/DDBJ databases">
        <title>Novel species in genus Aeromicrobium.</title>
        <authorList>
            <person name="Zhang G."/>
        </authorList>
    </citation>
    <scope>NUCLEOTIDE SEQUENCE</scope>
    <source>
        <strain evidence="6">Zg-636</strain>
    </source>
</reference>
<dbReference type="InterPro" id="IPR023851">
    <property type="entry name" value="Tscrpt_reg_TetR-type"/>
</dbReference>
<keyword evidence="3" id="KW-0804">Transcription</keyword>
<dbReference type="NCBIfam" id="TIGR03968">
    <property type="entry name" value="mycofact_TetR"/>
    <property type="match status" value="1"/>
</dbReference>
<dbReference type="PANTHER" id="PTHR30055">
    <property type="entry name" value="HTH-TYPE TRANSCRIPTIONAL REGULATOR RUTR"/>
    <property type="match status" value="1"/>
</dbReference>
<dbReference type="PANTHER" id="PTHR30055:SF238">
    <property type="entry name" value="MYCOFACTOCIN BIOSYNTHESIS TRANSCRIPTIONAL REGULATOR MFTR-RELATED"/>
    <property type="match status" value="1"/>
</dbReference>
<dbReference type="Gene3D" id="1.10.10.60">
    <property type="entry name" value="Homeodomain-like"/>
    <property type="match status" value="1"/>
</dbReference>
<accession>A0A8I0EVN4</accession>
<dbReference type="Pfam" id="PF00440">
    <property type="entry name" value="TetR_N"/>
    <property type="match status" value="1"/>
</dbReference>
<dbReference type="Pfam" id="PF17754">
    <property type="entry name" value="TetR_C_14"/>
    <property type="match status" value="1"/>
</dbReference>
<dbReference type="InterPro" id="IPR009057">
    <property type="entry name" value="Homeodomain-like_sf"/>
</dbReference>
<dbReference type="GO" id="GO:0000976">
    <property type="term" value="F:transcription cis-regulatory region binding"/>
    <property type="evidence" value="ECO:0007669"/>
    <property type="project" value="TreeGrafter"/>
</dbReference>
<evidence type="ECO:0000256" key="2">
    <source>
        <dbReference type="ARBA" id="ARBA00023125"/>
    </source>
</evidence>
<name>A0A8I0EVN4_9ACTN</name>
<dbReference type="InterPro" id="IPR023772">
    <property type="entry name" value="DNA-bd_HTH_TetR-type_CS"/>
</dbReference>
<dbReference type="InterPro" id="IPR050109">
    <property type="entry name" value="HTH-type_TetR-like_transc_reg"/>
</dbReference>
<evidence type="ECO:0000313" key="6">
    <source>
        <dbReference type="EMBL" id="MBC9226458.1"/>
    </source>
</evidence>
<dbReference type="AlphaFoldDB" id="A0A8I0EVN4"/>
<dbReference type="PROSITE" id="PS50977">
    <property type="entry name" value="HTH_TETR_2"/>
    <property type="match status" value="1"/>
</dbReference>
<evidence type="ECO:0000256" key="1">
    <source>
        <dbReference type="ARBA" id="ARBA00023015"/>
    </source>
</evidence>
<dbReference type="Proteomes" id="UP000620591">
    <property type="component" value="Unassembled WGS sequence"/>
</dbReference>
<gene>
    <name evidence="6" type="primary">mftR</name>
    <name evidence="6" type="ORF">IBG24_09030</name>
</gene>
<keyword evidence="1" id="KW-0805">Transcription regulation</keyword>
<feature type="DNA-binding region" description="H-T-H motif" evidence="4">
    <location>
        <begin position="40"/>
        <end position="59"/>
    </location>
</feature>
<dbReference type="Gene3D" id="1.10.357.10">
    <property type="entry name" value="Tetracycline Repressor, domain 2"/>
    <property type="match status" value="1"/>
</dbReference>
<protein>
    <submittedName>
        <fullName evidence="6">Mycofactocin system transcriptional regulator</fullName>
    </submittedName>
</protein>
<sequence length="201" mass="22355">MAVSTSGRSRALGRPAATSHAQIEHAAFALFAQRGFDGTTVDDIAEAVGVSRRTLFRYFESKNDIPWGQFDASLAEFGRILRSFDPDLPLAETVHRSVVRFNDFDDVALPQHRVRMQLILDTPALKAHSTIKYQQWRAVIVEFVAERTGTSPYDLAPRTVGHVSLALSISAYEQWLEHPDRNLTDLLDEAMAGLRAHLGAP</sequence>
<organism evidence="6 7">
    <name type="scientific">Aeromicrobium senzhongii</name>
    <dbReference type="NCBI Taxonomy" id="2663859"/>
    <lineage>
        <taxon>Bacteria</taxon>
        <taxon>Bacillati</taxon>
        <taxon>Actinomycetota</taxon>
        <taxon>Actinomycetes</taxon>
        <taxon>Propionibacteriales</taxon>
        <taxon>Nocardioidaceae</taxon>
        <taxon>Aeromicrobium</taxon>
    </lineage>
</organism>
<dbReference type="InterPro" id="IPR041347">
    <property type="entry name" value="MftR_C"/>
</dbReference>
<dbReference type="EMBL" id="JACTVM010000002">
    <property type="protein sequence ID" value="MBC9226458.1"/>
    <property type="molecule type" value="Genomic_DNA"/>
</dbReference>
<evidence type="ECO:0000256" key="4">
    <source>
        <dbReference type="PROSITE-ProRule" id="PRU00335"/>
    </source>
</evidence>
<dbReference type="PRINTS" id="PR00455">
    <property type="entry name" value="HTHTETR"/>
</dbReference>
<feature type="domain" description="HTH tetR-type" evidence="5">
    <location>
        <begin position="17"/>
        <end position="77"/>
    </location>
</feature>